<dbReference type="RefSeq" id="WP_166161098.1">
    <property type="nucleotide sequence ID" value="NZ_CP049740.1"/>
</dbReference>
<dbReference type="InterPro" id="IPR043128">
    <property type="entry name" value="Rev_trsase/Diguanyl_cyclase"/>
</dbReference>
<dbReference type="PANTHER" id="PTHR45138">
    <property type="entry name" value="REGULATORY COMPONENTS OF SENSORY TRANSDUCTION SYSTEM"/>
    <property type="match status" value="1"/>
</dbReference>
<dbReference type="AlphaFoldDB" id="A0A6G7K866"/>
<dbReference type="GO" id="GO:0052621">
    <property type="term" value="F:diguanylate cyclase activity"/>
    <property type="evidence" value="ECO:0007669"/>
    <property type="project" value="TreeGrafter"/>
</dbReference>
<feature type="transmembrane region" description="Helical" evidence="1">
    <location>
        <begin position="76"/>
        <end position="96"/>
    </location>
</feature>
<dbReference type="Pfam" id="PF00990">
    <property type="entry name" value="GGDEF"/>
    <property type="match status" value="1"/>
</dbReference>
<dbReference type="SUPFAM" id="SSF55073">
    <property type="entry name" value="Nucleotide cyclase"/>
    <property type="match status" value="1"/>
</dbReference>
<dbReference type="GO" id="GO:0005886">
    <property type="term" value="C:plasma membrane"/>
    <property type="evidence" value="ECO:0007669"/>
    <property type="project" value="TreeGrafter"/>
</dbReference>
<sequence length="359" mass="41303">MLRQTAANLGILVLNCYFLFKSSYEFTNTKSLTLQKKLFYIFIQTLTGLLLLNFATVSEGIRIDFRFVFYAVSIKYLGWQITTPVMFLVTISRFLFPYNDSAIVASAFSLLLMITLPFVDSWLSKKVDEFRHLFVLISYGLMTSLIMIFLIFDDFKKATYLAILLVGYTYLLAFILYGLMSEFRNMVVLVHTDYLTNLYNKKSFEDDLEHLSKQNDPFSLIILDIDFFKTVNDQFGHHVGDVVLKEVAERFQVFIESSRKLYRVGGEEFAIIMSGTNQEETVELACSIQKEIEDMTIKLENDQHVQITISAGIAIQEENEHLKTTFYRADSALYHSKNNGRNKISIAEATECQSLPSIP</sequence>
<feature type="transmembrane region" description="Helical" evidence="1">
    <location>
        <begin position="102"/>
        <end position="121"/>
    </location>
</feature>
<dbReference type="FunFam" id="3.30.70.270:FF:000001">
    <property type="entry name" value="Diguanylate cyclase domain protein"/>
    <property type="match status" value="1"/>
</dbReference>
<gene>
    <name evidence="3" type="ORF">G7057_02500</name>
</gene>
<feature type="transmembrane region" description="Helical" evidence="1">
    <location>
        <begin position="133"/>
        <end position="152"/>
    </location>
</feature>
<evidence type="ECO:0000313" key="4">
    <source>
        <dbReference type="Proteomes" id="UP000501451"/>
    </source>
</evidence>
<dbReference type="EMBL" id="CP049740">
    <property type="protein sequence ID" value="QII81454.1"/>
    <property type="molecule type" value="Genomic_DNA"/>
</dbReference>
<feature type="transmembrane region" description="Helical" evidence="1">
    <location>
        <begin position="158"/>
        <end position="179"/>
    </location>
</feature>
<proteinExistence type="predicted"/>
<dbReference type="InterPro" id="IPR050469">
    <property type="entry name" value="Diguanylate_Cyclase"/>
</dbReference>
<dbReference type="SMART" id="SM00267">
    <property type="entry name" value="GGDEF"/>
    <property type="match status" value="1"/>
</dbReference>
<keyword evidence="1" id="KW-0812">Transmembrane</keyword>
<reference evidence="3 4" key="1">
    <citation type="journal article" date="2017" name="Int. J. Syst. Evol. Microbiol.">
        <title>Jeotgalibaca porci sp. nov. and Jeotgalibaca arthritidis sp. nov., isolated from pigs, and emended description of the genus Jeotgalibaca.</title>
        <authorList>
            <person name="Zamora L."/>
            <person name="Perez-Sancho M."/>
            <person name="Dominguez L."/>
            <person name="Fernandez-Garayzabal J.F."/>
            <person name="Vela A.I."/>
        </authorList>
    </citation>
    <scope>NUCLEOTIDE SEQUENCE [LARGE SCALE GENOMIC DNA]</scope>
    <source>
        <strain evidence="3 4">CECT 9157</strain>
    </source>
</reference>
<feature type="transmembrane region" description="Helical" evidence="1">
    <location>
        <begin position="38"/>
        <end position="55"/>
    </location>
</feature>
<dbReference type="InterPro" id="IPR029787">
    <property type="entry name" value="Nucleotide_cyclase"/>
</dbReference>
<evidence type="ECO:0000313" key="3">
    <source>
        <dbReference type="EMBL" id="QII81454.1"/>
    </source>
</evidence>
<dbReference type="GO" id="GO:1902201">
    <property type="term" value="P:negative regulation of bacterial-type flagellum-dependent cell motility"/>
    <property type="evidence" value="ECO:0007669"/>
    <property type="project" value="TreeGrafter"/>
</dbReference>
<accession>A0A6G7K866</accession>
<keyword evidence="1" id="KW-0472">Membrane</keyword>
<dbReference type="Proteomes" id="UP000501451">
    <property type="component" value="Chromosome"/>
</dbReference>
<dbReference type="PROSITE" id="PS50887">
    <property type="entry name" value="GGDEF"/>
    <property type="match status" value="1"/>
</dbReference>
<protein>
    <submittedName>
        <fullName evidence="3">GGDEF domain-containing protein</fullName>
    </submittedName>
</protein>
<keyword evidence="1" id="KW-1133">Transmembrane helix</keyword>
<dbReference type="InterPro" id="IPR000160">
    <property type="entry name" value="GGDEF_dom"/>
</dbReference>
<dbReference type="GO" id="GO:0043709">
    <property type="term" value="P:cell adhesion involved in single-species biofilm formation"/>
    <property type="evidence" value="ECO:0007669"/>
    <property type="project" value="TreeGrafter"/>
</dbReference>
<dbReference type="PANTHER" id="PTHR45138:SF9">
    <property type="entry name" value="DIGUANYLATE CYCLASE DGCM-RELATED"/>
    <property type="match status" value="1"/>
</dbReference>
<dbReference type="CDD" id="cd01949">
    <property type="entry name" value="GGDEF"/>
    <property type="match status" value="1"/>
</dbReference>
<dbReference type="NCBIfam" id="TIGR00254">
    <property type="entry name" value="GGDEF"/>
    <property type="match status" value="1"/>
</dbReference>
<evidence type="ECO:0000256" key="1">
    <source>
        <dbReference type="SAM" id="Phobius"/>
    </source>
</evidence>
<dbReference type="KEGG" id="jar:G7057_02500"/>
<feature type="domain" description="GGDEF" evidence="2">
    <location>
        <begin position="216"/>
        <end position="349"/>
    </location>
</feature>
<dbReference type="Gene3D" id="3.30.70.270">
    <property type="match status" value="1"/>
</dbReference>
<evidence type="ECO:0000259" key="2">
    <source>
        <dbReference type="PROSITE" id="PS50887"/>
    </source>
</evidence>
<name>A0A6G7K866_9LACT</name>
<keyword evidence="4" id="KW-1185">Reference proteome</keyword>
<organism evidence="3 4">
    <name type="scientific">Jeotgalibaca arthritidis</name>
    <dbReference type="NCBI Taxonomy" id="1868794"/>
    <lineage>
        <taxon>Bacteria</taxon>
        <taxon>Bacillati</taxon>
        <taxon>Bacillota</taxon>
        <taxon>Bacilli</taxon>
        <taxon>Lactobacillales</taxon>
        <taxon>Carnobacteriaceae</taxon>
        <taxon>Jeotgalibaca</taxon>
    </lineage>
</organism>